<reference evidence="1" key="1">
    <citation type="submission" date="2018-02" db="EMBL/GenBank/DDBJ databases">
        <title>Rhizophora mucronata_Transcriptome.</title>
        <authorList>
            <person name="Meera S.P."/>
            <person name="Sreeshan A."/>
            <person name="Augustine A."/>
        </authorList>
    </citation>
    <scope>NUCLEOTIDE SEQUENCE</scope>
    <source>
        <tissue evidence="1">Leaf</tissue>
    </source>
</reference>
<sequence length="21" mass="2568">MLKLINTCLHILIKKFIRTRL</sequence>
<proteinExistence type="predicted"/>
<organism evidence="1">
    <name type="scientific">Rhizophora mucronata</name>
    <name type="common">Asiatic mangrove</name>
    <dbReference type="NCBI Taxonomy" id="61149"/>
    <lineage>
        <taxon>Eukaryota</taxon>
        <taxon>Viridiplantae</taxon>
        <taxon>Streptophyta</taxon>
        <taxon>Embryophyta</taxon>
        <taxon>Tracheophyta</taxon>
        <taxon>Spermatophyta</taxon>
        <taxon>Magnoliopsida</taxon>
        <taxon>eudicotyledons</taxon>
        <taxon>Gunneridae</taxon>
        <taxon>Pentapetalae</taxon>
        <taxon>rosids</taxon>
        <taxon>fabids</taxon>
        <taxon>Malpighiales</taxon>
        <taxon>Rhizophoraceae</taxon>
        <taxon>Rhizophora</taxon>
    </lineage>
</organism>
<dbReference type="AlphaFoldDB" id="A0A2P2P6R6"/>
<protein>
    <submittedName>
        <fullName evidence="1">Uncharacterized protein</fullName>
    </submittedName>
</protein>
<evidence type="ECO:0000313" key="1">
    <source>
        <dbReference type="EMBL" id="MBX50301.1"/>
    </source>
</evidence>
<name>A0A2P2P6R6_RHIMU</name>
<dbReference type="EMBL" id="GGEC01069817">
    <property type="protein sequence ID" value="MBX50301.1"/>
    <property type="molecule type" value="Transcribed_RNA"/>
</dbReference>
<accession>A0A2P2P6R6</accession>